<gene>
    <name evidence="1" type="ORF">TRAPUB_281</name>
</gene>
<name>A0A1M2VME7_TRAPU</name>
<evidence type="ECO:0000313" key="2">
    <source>
        <dbReference type="Proteomes" id="UP000184267"/>
    </source>
</evidence>
<organism evidence="1 2">
    <name type="scientific">Trametes pubescens</name>
    <name type="common">White-rot fungus</name>
    <dbReference type="NCBI Taxonomy" id="154538"/>
    <lineage>
        <taxon>Eukaryota</taxon>
        <taxon>Fungi</taxon>
        <taxon>Dikarya</taxon>
        <taxon>Basidiomycota</taxon>
        <taxon>Agaricomycotina</taxon>
        <taxon>Agaricomycetes</taxon>
        <taxon>Polyporales</taxon>
        <taxon>Polyporaceae</taxon>
        <taxon>Trametes</taxon>
    </lineage>
</organism>
<dbReference type="Proteomes" id="UP000184267">
    <property type="component" value="Unassembled WGS sequence"/>
</dbReference>
<dbReference type="AlphaFoldDB" id="A0A1M2VME7"/>
<comment type="caution">
    <text evidence="1">The sequence shown here is derived from an EMBL/GenBank/DDBJ whole genome shotgun (WGS) entry which is preliminary data.</text>
</comment>
<protein>
    <submittedName>
        <fullName evidence="1">Uncharacterized protein</fullName>
    </submittedName>
</protein>
<reference evidence="1 2" key="1">
    <citation type="submission" date="2016-10" db="EMBL/GenBank/DDBJ databases">
        <title>Genome sequence of the basidiomycete white-rot fungus Trametes pubescens.</title>
        <authorList>
            <person name="Makela M.R."/>
            <person name="Granchi Z."/>
            <person name="Peng M."/>
            <person name="De Vries R.P."/>
            <person name="Grigoriev I."/>
            <person name="Riley R."/>
            <person name="Hilden K."/>
        </authorList>
    </citation>
    <scope>NUCLEOTIDE SEQUENCE [LARGE SCALE GENOMIC DNA]</scope>
    <source>
        <strain evidence="1 2">FBCC735</strain>
    </source>
</reference>
<keyword evidence="2" id="KW-1185">Reference proteome</keyword>
<proteinExistence type="predicted"/>
<sequence>MQPETDPGLPSYSDVQAAYRQRSELKQNFMTLTNDQLDIQELFRSVSAQLESTPEIGERHPLCDEWNELRQ</sequence>
<feature type="non-terminal residue" evidence="1">
    <location>
        <position position="71"/>
    </location>
</feature>
<dbReference type="OrthoDB" id="2771500at2759"/>
<evidence type="ECO:0000313" key="1">
    <source>
        <dbReference type="EMBL" id="OJT08775.1"/>
    </source>
</evidence>
<dbReference type="STRING" id="154538.A0A1M2VME7"/>
<dbReference type="EMBL" id="MNAD01001011">
    <property type="protein sequence ID" value="OJT08775.1"/>
    <property type="molecule type" value="Genomic_DNA"/>
</dbReference>
<accession>A0A1M2VME7</accession>